<protein>
    <submittedName>
        <fullName evidence="2">Uncharacterized protein</fullName>
    </submittedName>
</protein>
<evidence type="ECO:0000313" key="2">
    <source>
        <dbReference type="EMBL" id="KAJ3658734.1"/>
    </source>
</evidence>
<dbReference type="AlphaFoldDB" id="A0AA38MJV5"/>
<comment type="caution">
    <text evidence="2">The sequence shown here is derived from an EMBL/GenBank/DDBJ whole genome shotgun (WGS) entry which is preliminary data.</text>
</comment>
<keyword evidence="3" id="KW-1185">Reference proteome</keyword>
<gene>
    <name evidence="2" type="ORF">Zmor_010458</name>
</gene>
<dbReference type="Proteomes" id="UP001168821">
    <property type="component" value="Unassembled WGS sequence"/>
</dbReference>
<proteinExistence type="predicted"/>
<feature type="region of interest" description="Disordered" evidence="1">
    <location>
        <begin position="12"/>
        <end position="45"/>
    </location>
</feature>
<dbReference type="EMBL" id="JALNTZ010000003">
    <property type="protein sequence ID" value="KAJ3658734.1"/>
    <property type="molecule type" value="Genomic_DNA"/>
</dbReference>
<reference evidence="2" key="1">
    <citation type="journal article" date="2023" name="G3 (Bethesda)">
        <title>Whole genome assemblies of Zophobas morio and Tenebrio molitor.</title>
        <authorList>
            <person name="Kaur S."/>
            <person name="Stinson S.A."/>
            <person name="diCenzo G.C."/>
        </authorList>
    </citation>
    <scope>NUCLEOTIDE SEQUENCE</scope>
    <source>
        <strain evidence="2">QUZm001</strain>
    </source>
</reference>
<name>A0AA38MJV5_9CUCU</name>
<accession>A0AA38MJV5</accession>
<organism evidence="2 3">
    <name type="scientific">Zophobas morio</name>
    <dbReference type="NCBI Taxonomy" id="2755281"/>
    <lineage>
        <taxon>Eukaryota</taxon>
        <taxon>Metazoa</taxon>
        <taxon>Ecdysozoa</taxon>
        <taxon>Arthropoda</taxon>
        <taxon>Hexapoda</taxon>
        <taxon>Insecta</taxon>
        <taxon>Pterygota</taxon>
        <taxon>Neoptera</taxon>
        <taxon>Endopterygota</taxon>
        <taxon>Coleoptera</taxon>
        <taxon>Polyphaga</taxon>
        <taxon>Cucujiformia</taxon>
        <taxon>Tenebrionidae</taxon>
        <taxon>Zophobas</taxon>
    </lineage>
</organism>
<sequence>MGITYLEAWASRPRGSRNRSKSTLPLPETRRLGRLNRPPTTDDRRYTATCRNLVPPPTIKKFLSATRSVYDDVNATTCFSESLDV</sequence>
<evidence type="ECO:0000256" key="1">
    <source>
        <dbReference type="SAM" id="MobiDB-lite"/>
    </source>
</evidence>
<evidence type="ECO:0000313" key="3">
    <source>
        <dbReference type="Proteomes" id="UP001168821"/>
    </source>
</evidence>